<dbReference type="PANTHER" id="PTHR28037:SF1">
    <property type="entry name" value="ALCOHOL O-ACETYLTRANSFERASE 1-RELATED"/>
    <property type="match status" value="1"/>
</dbReference>
<dbReference type="RefSeq" id="XP_014172748.1">
    <property type="nucleotide sequence ID" value="XM_014317273.1"/>
</dbReference>
<dbReference type="PANTHER" id="PTHR28037">
    <property type="entry name" value="ALCOHOL O-ACETYLTRANSFERASE 1-RELATED"/>
    <property type="match status" value="1"/>
</dbReference>
<dbReference type="Gene3D" id="3.30.559.10">
    <property type="entry name" value="Chloramphenicol acetyltransferase-like domain"/>
    <property type="match status" value="1"/>
</dbReference>
<accession>F0XI90</accession>
<evidence type="ECO:0000313" key="2">
    <source>
        <dbReference type="Proteomes" id="UP000007796"/>
    </source>
</evidence>
<dbReference type="InterPro" id="IPR023213">
    <property type="entry name" value="CAT-like_dom_sf"/>
</dbReference>
<proteinExistence type="predicted"/>
<evidence type="ECO:0000313" key="1">
    <source>
        <dbReference type="EMBL" id="EFX03266.1"/>
    </source>
</evidence>
<organism evidence="2">
    <name type="scientific">Grosmannia clavigera (strain kw1407 / UAMH 11150)</name>
    <name type="common">Blue stain fungus</name>
    <name type="synonym">Graphiocladiella clavigera</name>
    <dbReference type="NCBI Taxonomy" id="655863"/>
    <lineage>
        <taxon>Eukaryota</taxon>
        <taxon>Fungi</taxon>
        <taxon>Dikarya</taxon>
        <taxon>Ascomycota</taxon>
        <taxon>Pezizomycotina</taxon>
        <taxon>Sordariomycetes</taxon>
        <taxon>Sordariomycetidae</taxon>
        <taxon>Ophiostomatales</taxon>
        <taxon>Ophiostomataceae</taxon>
        <taxon>Leptographium</taxon>
    </lineage>
</organism>
<reference evidence="1 2" key="1">
    <citation type="journal article" date="2011" name="Proc. Natl. Acad. Sci. U.S.A.">
        <title>Genome and transcriptome analyses of the mountain pine beetle-fungal symbiont Grosmannia clavigera, a lodgepole pine pathogen.</title>
        <authorList>
            <person name="DiGuistini S."/>
            <person name="Wang Y."/>
            <person name="Liao N.Y."/>
            <person name="Taylor G."/>
            <person name="Tanguay P."/>
            <person name="Feau N."/>
            <person name="Henrissat B."/>
            <person name="Chan S.K."/>
            <person name="Hesse-Orce U."/>
            <person name="Alamouti S.M."/>
            <person name="Tsui C.K.M."/>
            <person name="Docking R.T."/>
            <person name="Levasseur A."/>
            <person name="Haridas S."/>
            <person name="Robertson G."/>
            <person name="Birol I."/>
            <person name="Holt R.A."/>
            <person name="Marra M.A."/>
            <person name="Hamelin R.C."/>
            <person name="Hirst M."/>
            <person name="Jones S.J.M."/>
            <person name="Bohlmann J."/>
            <person name="Breuil C."/>
        </authorList>
    </citation>
    <scope>NUCLEOTIDE SEQUENCE [LARGE SCALE GENOMIC DNA]</scope>
    <source>
        <strain evidence="2">kw1407 / UAMH 11150</strain>
    </source>
</reference>
<dbReference type="GeneID" id="25976268"/>
<dbReference type="Proteomes" id="UP000007796">
    <property type="component" value="Unassembled WGS sequence"/>
</dbReference>
<dbReference type="HOGENOM" id="CLU_1046032_0_0_1"/>
<dbReference type="eggNOG" id="ENOG502RC91">
    <property type="taxonomic scope" value="Eukaryota"/>
</dbReference>
<dbReference type="EMBL" id="GL629769">
    <property type="protein sequence ID" value="EFX03266.1"/>
    <property type="molecule type" value="Genomic_DNA"/>
</dbReference>
<dbReference type="Pfam" id="PF07247">
    <property type="entry name" value="AATase"/>
    <property type="match status" value="1"/>
</dbReference>
<sequence length="266" mass="30332">MRVNIVGYRYKLPVRWRLPGLRNDLMATCEEAVARVVLRHPHMHVGITGEHTRNPHWVRLRELDLNNHINWTLITPRAIDYQKALGSVVGQELDTRFADYQNVPRWRLRILHQEGEDSIDILFSFCHIAVDGSSVKMFHRELLQSLRGGSEAAGEINVKDHILVLPEDSTTTFSPPAENLVQFPVDLKALVYYWQNEVEISTAAYPKKPRQAHWAPIQTTPYKTQIRSIYIPGDALSRLIAACHHQKTTMTGLLHALAAVSLARLS</sequence>
<dbReference type="InParanoid" id="F0XI90"/>
<dbReference type="AlphaFoldDB" id="F0XI90"/>
<protein>
    <recommendedName>
        <fullName evidence="3">Condensation domain-containing protein</fullName>
    </recommendedName>
</protein>
<gene>
    <name evidence="1" type="ORF">CMQ_3195</name>
</gene>
<keyword evidence="2" id="KW-1185">Reference proteome</keyword>
<dbReference type="InterPro" id="IPR010828">
    <property type="entry name" value="Atf2/Sli1-like"/>
</dbReference>
<dbReference type="InterPro" id="IPR052058">
    <property type="entry name" value="Alcohol_O-acetyltransferase"/>
</dbReference>
<dbReference type="Gene3D" id="3.30.559.30">
    <property type="entry name" value="Nonribosomal peptide synthetase, condensation domain"/>
    <property type="match status" value="1"/>
</dbReference>
<name>F0XI90_GROCL</name>
<dbReference type="STRING" id="655863.F0XI90"/>
<dbReference type="GO" id="GO:0008080">
    <property type="term" value="F:N-acetyltransferase activity"/>
    <property type="evidence" value="ECO:0007669"/>
    <property type="project" value="TreeGrafter"/>
</dbReference>
<dbReference type="OrthoDB" id="2150604at2759"/>
<evidence type="ECO:0008006" key="3">
    <source>
        <dbReference type="Google" id="ProtNLM"/>
    </source>
</evidence>
<dbReference type="SUPFAM" id="SSF52777">
    <property type="entry name" value="CoA-dependent acyltransferases"/>
    <property type="match status" value="2"/>
</dbReference>